<feature type="transmembrane region" description="Helical" evidence="8">
    <location>
        <begin position="397"/>
        <end position="421"/>
    </location>
</feature>
<sequence length="433" mass="48635">MRWCLSLLLFGFLAVVHAFSSSGNRLLVVLEDEAEKDAYSTFWGDLEARGYNLAFESPKSDKLSLFELGERAYDHVLLLPPRSKGFGPSLNPKNIIEFMNKDGNVLLAFEVHYPQRYQLAPLGTRPSSHDVLVLQRPGQLRRDTKAFFDGEGVLAFPRTAPHTLGDSNPLLAPILRAPATAYSYNPKEDVGSVEDVAASGSQLALVSAMQARNSARFTLLGSVESLQDKWFSATVKAPGDVKESETANREFAKQLTAWTFKETGVLKVGKIEHHLAEGGELNPKIYRIKNETVFSIEVSEYSYDKYLPFEVPENDALQLEFTMLSPFHRLDLQPSAKTENSTIYSTKFTVPDQHGIFSFRVNYKRPFLTSIEEKHEVTVRHYAHNEYPRSWKISGGWVWIAGLWSVIGGFLAFVIVWLYSAPTSTALTTKKTQ</sequence>
<comment type="caution">
    <text evidence="11">The sequence shown here is derived from an EMBL/GenBank/DDBJ whole genome shotgun (WGS) entry which is preliminary data.</text>
</comment>
<dbReference type="UniPathway" id="UPA00378"/>
<keyword evidence="7 8" id="KW-0472">Membrane</keyword>
<evidence type="ECO:0000256" key="8">
    <source>
        <dbReference type="RuleBase" id="RU361142"/>
    </source>
</evidence>
<name>A0A2G7FY50_9EURO</name>
<feature type="chain" id="PRO_5013425464" description="Dolichyl-diphosphooligosaccharide--protein glycosyltransferase subunit WBP1" evidence="8">
    <location>
        <begin position="19"/>
        <end position="433"/>
    </location>
</feature>
<comment type="subcellular location">
    <subcellularLocation>
        <location evidence="8">Endoplasmic reticulum membrane</location>
        <topology evidence="8">Single-pass type I membrane protein</topology>
    </subcellularLocation>
    <subcellularLocation>
        <location evidence="1">Membrane</location>
        <topology evidence="1">Single-pass type I membrane protein</topology>
    </subcellularLocation>
</comment>
<reference evidence="11 12" key="1">
    <citation type="submission" date="2017-05" db="EMBL/GenBank/DDBJ databases">
        <title>Genome sequence for an aflatoxigenic pathogen of Argentinian peanut, Aspergillus arachidicola.</title>
        <authorList>
            <person name="Moore G."/>
            <person name="Beltz S.B."/>
            <person name="Mack B.M."/>
        </authorList>
    </citation>
    <scope>NUCLEOTIDE SEQUENCE [LARGE SCALE GENOMIC DNA]</scope>
    <source>
        <strain evidence="11 12">CBS 117610</strain>
    </source>
</reference>
<evidence type="ECO:0000259" key="9">
    <source>
        <dbReference type="Pfam" id="PF03345"/>
    </source>
</evidence>
<evidence type="ECO:0000256" key="5">
    <source>
        <dbReference type="ARBA" id="ARBA00022824"/>
    </source>
</evidence>
<feature type="domain" description="OST48 middle" evidence="10">
    <location>
        <begin position="277"/>
        <end position="420"/>
    </location>
</feature>
<comment type="subunit">
    <text evidence="8">Component of the oligosaccharyltransferase (OST) complex.</text>
</comment>
<keyword evidence="6 8" id="KW-1133">Transmembrane helix</keyword>
<evidence type="ECO:0000256" key="7">
    <source>
        <dbReference type="ARBA" id="ARBA00023136"/>
    </source>
</evidence>
<dbReference type="InterPro" id="IPR055459">
    <property type="entry name" value="OST48_MD"/>
</dbReference>
<dbReference type="GO" id="GO:0018279">
    <property type="term" value="P:protein N-linked glycosylation via asparagine"/>
    <property type="evidence" value="ECO:0007669"/>
    <property type="project" value="UniProtKB-UniRule"/>
</dbReference>
<evidence type="ECO:0000256" key="1">
    <source>
        <dbReference type="ARBA" id="ARBA00004479"/>
    </source>
</evidence>
<evidence type="ECO:0000256" key="4">
    <source>
        <dbReference type="ARBA" id="ARBA00022692"/>
    </source>
</evidence>
<dbReference type="PANTHER" id="PTHR10830">
    <property type="entry name" value="DOLICHYL-DIPHOSPHOOLIGOSACCHARIDE--PROTEIN GLYCOSYLTRANSFERASE 48 KDA SUBUNIT"/>
    <property type="match status" value="1"/>
</dbReference>
<dbReference type="GO" id="GO:0008250">
    <property type="term" value="C:oligosaccharyltransferase complex"/>
    <property type="evidence" value="ECO:0007669"/>
    <property type="project" value="TreeGrafter"/>
</dbReference>
<evidence type="ECO:0000313" key="11">
    <source>
        <dbReference type="EMBL" id="PIG85518.1"/>
    </source>
</evidence>
<keyword evidence="12" id="KW-1185">Reference proteome</keyword>
<dbReference type="Pfam" id="PF23358">
    <property type="entry name" value="OST48_MD"/>
    <property type="match status" value="1"/>
</dbReference>
<evidence type="ECO:0000256" key="3">
    <source>
        <dbReference type="ARBA" id="ARBA00008743"/>
    </source>
</evidence>
<evidence type="ECO:0000256" key="6">
    <source>
        <dbReference type="ARBA" id="ARBA00022989"/>
    </source>
</evidence>
<feature type="domain" description="OST48 N-terminal" evidence="9">
    <location>
        <begin position="127"/>
        <end position="259"/>
    </location>
</feature>
<feature type="signal peptide" evidence="8">
    <location>
        <begin position="1"/>
        <end position="18"/>
    </location>
</feature>
<feature type="domain" description="OST48 N-terminal" evidence="9">
    <location>
        <begin position="25"/>
        <end position="111"/>
    </location>
</feature>
<evidence type="ECO:0000313" key="12">
    <source>
        <dbReference type="Proteomes" id="UP000231358"/>
    </source>
</evidence>
<dbReference type="STRING" id="656916.A0A2G7FY50"/>
<keyword evidence="5 8" id="KW-0256">Endoplasmic reticulum</keyword>
<gene>
    <name evidence="11" type="ORF">AARAC_011060</name>
</gene>
<keyword evidence="4 8" id="KW-0812">Transmembrane</keyword>
<keyword evidence="8" id="KW-0732">Signal</keyword>
<evidence type="ECO:0000259" key="10">
    <source>
        <dbReference type="Pfam" id="PF23358"/>
    </source>
</evidence>
<dbReference type="EMBL" id="NEXV01000317">
    <property type="protein sequence ID" value="PIG85518.1"/>
    <property type="molecule type" value="Genomic_DNA"/>
</dbReference>
<keyword evidence="11" id="KW-0808">Transferase</keyword>
<proteinExistence type="inferred from homology"/>
<dbReference type="Pfam" id="PF03345">
    <property type="entry name" value="OST48_N"/>
    <property type="match status" value="2"/>
</dbReference>
<comment type="similarity">
    <text evidence="3 8">Belongs to the DDOST 48 kDa subunit family.</text>
</comment>
<organism evidence="11 12">
    <name type="scientific">Aspergillus arachidicola</name>
    <dbReference type="NCBI Taxonomy" id="656916"/>
    <lineage>
        <taxon>Eukaryota</taxon>
        <taxon>Fungi</taxon>
        <taxon>Dikarya</taxon>
        <taxon>Ascomycota</taxon>
        <taxon>Pezizomycotina</taxon>
        <taxon>Eurotiomycetes</taxon>
        <taxon>Eurotiomycetidae</taxon>
        <taxon>Eurotiales</taxon>
        <taxon>Aspergillaceae</taxon>
        <taxon>Aspergillus</taxon>
        <taxon>Aspergillus subgen. Circumdati</taxon>
    </lineage>
</organism>
<dbReference type="InterPro" id="IPR055457">
    <property type="entry name" value="OST48_N"/>
</dbReference>
<dbReference type="InterPro" id="IPR005013">
    <property type="entry name" value="DDOST_48_kDa_subunit"/>
</dbReference>
<accession>A0A2G7FY50</accession>
<comment type="function">
    <text evidence="8">Subunit of the oligosaccharyl transferase (OST) complex that catalyzes the initial transfer of a defined glycan (Glc(3)Man(9)GlcNAc(2) in eukaryotes) from the lipid carrier dolichol-pyrophosphate to an asparagine residue within an Asn-X-Ser/Thr consensus motif in nascent polypeptide chains, the first step in protein N-glycosylation. N-glycosylation occurs cotranslationally and the complex associates with the Sec61 complex at the channel-forming translocon complex that mediates protein translocation across the endoplasmic reticulum (ER).</text>
</comment>
<dbReference type="PANTHER" id="PTHR10830:SF0">
    <property type="entry name" value="DOLICHYL-DIPHOSPHOOLIGOSACCHARIDE--PROTEIN GLYCOSYLTRANSFERASE 48 KDA SUBUNIT"/>
    <property type="match status" value="1"/>
</dbReference>
<dbReference type="GO" id="GO:0016740">
    <property type="term" value="F:transferase activity"/>
    <property type="evidence" value="ECO:0007669"/>
    <property type="project" value="UniProtKB-KW"/>
</dbReference>
<evidence type="ECO:0000256" key="2">
    <source>
        <dbReference type="ARBA" id="ARBA00004922"/>
    </source>
</evidence>
<protein>
    <recommendedName>
        <fullName evidence="8">Dolichyl-diphosphooligosaccharide--protein glycosyltransferase subunit WBP1</fullName>
        <shortName evidence="8">Oligosaccharyl transferase subunit WBP1</shortName>
    </recommendedName>
</protein>
<dbReference type="Proteomes" id="UP000231358">
    <property type="component" value="Unassembled WGS sequence"/>
</dbReference>
<dbReference type="AlphaFoldDB" id="A0A2G7FY50"/>
<comment type="pathway">
    <text evidence="2 8">Protein modification; protein glycosylation.</text>
</comment>